<dbReference type="PROSITE" id="PS51194">
    <property type="entry name" value="HELICASE_CTER"/>
    <property type="match status" value="1"/>
</dbReference>
<gene>
    <name evidence="9 12" type="primary">mfd</name>
    <name evidence="12" type="ORF">KKP3000_003949</name>
</gene>
<evidence type="ECO:0000256" key="3">
    <source>
        <dbReference type="ARBA" id="ARBA00022763"/>
    </source>
</evidence>
<dbReference type="InterPro" id="IPR047112">
    <property type="entry name" value="RecG/Mfd"/>
</dbReference>
<dbReference type="Proteomes" id="UP001579974">
    <property type="component" value="Unassembled WGS sequence"/>
</dbReference>
<dbReference type="InterPro" id="IPR005118">
    <property type="entry name" value="TRCF_C"/>
</dbReference>
<dbReference type="NCBIfam" id="TIGR00580">
    <property type="entry name" value="mfd"/>
    <property type="match status" value="1"/>
</dbReference>
<protein>
    <recommendedName>
        <fullName evidence="9">Transcription-repair-coupling factor</fullName>
        <shortName evidence="9">TRCF</shortName>
        <ecNumber evidence="9">3.6.4.-</ecNumber>
    </recommendedName>
</protein>
<dbReference type="Pfam" id="PF00270">
    <property type="entry name" value="DEAD"/>
    <property type="match status" value="1"/>
</dbReference>
<dbReference type="Gene3D" id="3.40.50.300">
    <property type="entry name" value="P-loop containing nucleotide triphosphate hydrolases"/>
    <property type="match status" value="2"/>
</dbReference>
<proteinExistence type="inferred from homology"/>
<dbReference type="Pfam" id="PF02559">
    <property type="entry name" value="CarD_TRCF_RID"/>
    <property type="match status" value="1"/>
</dbReference>
<dbReference type="EMBL" id="JBDXSU010000006">
    <property type="protein sequence ID" value="MFB5190484.1"/>
    <property type="molecule type" value="Genomic_DNA"/>
</dbReference>
<evidence type="ECO:0000256" key="5">
    <source>
        <dbReference type="ARBA" id="ARBA00022806"/>
    </source>
</evidence>
<dbReference type="CDD" id="cd17991">
    <property type="entry name" value="DEXHc_TRCF"/>
    <property type="match status" value="1"/>
</dbReference>
<dbReference type="SMART" id="SM01058">
    <property type="entry name" value="CarD_TRCF"/>
    <property type="match status" value="1"/>
</dbReference>
<dbReference type="SUPFAM" id="SSF52540">
    <property type="entry name" value="P-loop containing nucleoside triphosphate hydrolases"/>
    <property type="match status" value="4"/>
</dbReference>
<keyword evidence="4 9" id="KW-0378">Hydrolase</keyword>
<dbReference type="EC" id="3.6.4.-" evidence="9"/>
<evidence type="ECO:0000313" key="13">
    <source>
        <dbReference type="Proteomes" id="UP001579974"/>
    </source>
</evidence>
<evidence type="ECO:0000313" key="12">
    <source>
        <dbReference type="EMBL" id="MFB5190484.1"/>
    </source>
</evidence>
<dbReference type="InterPro" id="IPR041471">
    <property type="entry name" value="UvrB_inter"/>
</dbReference>
<comment type="function">
    <text evidence="9">Couples transcription and DNA repair by recognizing RNA polymerase (RNAP) stalled at DNA lesions. Mediates ATP-dependent release of RNAP and its truncated transcript from the DNA, and recruitment of nucleotide excision repair machinery to the damaged site.</text>
</comment>
<organism evidence="12 13">
    <name type="scientific">Alicyclobacillus fastidiosus</name>
    <dbReference type="NCBI Taxonomy" id="392011"/>
    <lineage>
        <taxon>Bacteria</taxon>
        <taxon>Bacillati</taxon>
        <taxon>Bacillota</taxon>
        <taxon>Bacilli</taxon>
        <taxon>Bacillales</taxon>
        <taxon>Alicyclobacillaceae</taxon>
        <taxon>Alicyclobacillus</taxon>
    </lineage>
</organism>
<dbReference type="Pfam" id="PF03461">
    <property type="entry name" value="TRCF"/>
    <property type="match status" value="1"/>
</dbReference>
<evidence type="ECO:0000256" key="2">
    <source>
        <dbReference type="ARBA" id="ARBA00022741"/>
    </source>
</evidence>
<dbReference type="Gene3D" id="3.90.1150.50">
    <property type="entry name" value="Transcription-repair-coupling factor, D7 domain"/>
    <property type="match status" value="1"/>
</dbReference>
<dbReference type="SMART" id="SM00490">
    <property type="entry name" value="HELICc"/>
    <property type="match status" value="1"/>
</dbReference>
<sequence>MKGLVRLVAADEALQTLSHQIGPQRNDALITGVAGAGRQIFMAALYALRNQDQVKESMVVVTHTASQAQTIWEDLKEYLPDAQVLLFPERENAMVDLAASSSDVISERLNVLEALSQGTPTIVVTTLLAAAQPLTSRAQFLQQSIELTVGDAASLEDVIERVVKSGYERVEMVETRGQFSLRGGILDIFPMAAAHPYRIEWFDTDVDSIRTFDPASQRSLDKLESVSFGPASDLLVSVTAAKLAAAKIEKHLEARLRTVNDVEVRDRLQTVVGSDLRKLQSGQAFTGLTRYAQLFEHELNTLFDYVPGNYFVCLDEPSRLSERAKSLEKEFAEWLAAALMHGDVLSGSVAPTDYEAILAQVPHGKVQFSTFTRAGAGQRFSHVLNVTSKSMQNFHGQMNVLKSEVARWLKSGLHVVFAAATKERADHLERVLEDYRIQADRAEAFTAASVPQILTVNLSSGFELPMHRLVVVVESEVFTAKRKHRRSRVELSDAERIKSYQELNVGDFVVHVNHGIGKYLGIKTLDVDGRHKDYLYLSYAGNDSLYVPVDQIDQIQRYVGSGEKEPKLYHLGGSEWQKVKSRVSKTVKDIAEDLVKLYAAREATPGHAFSPDTPWQVDFENMFPYDETPDQLRAISDIKRDMERSRPMDRLLCGDVGYGKTEVAVRAAFKAAMDGKQVAILVPTTVLAQQHYETFKERFAGFPVTIDMLSRFRTRKESQACVKGLKDGSVDIVIGTHRLLQKSIQFKDLGLLIVDEEQRFGVTHKERLKQMRANVDCLTLTATPIPRTLHMSMMGVRDLSVIETPPENRFPVQTYVVEYNEGLIREALERELGRGGQVYFVYNQVQSIHGMAERIARLAPGARIGVAHGQMAEDELERVMLDFLEGEIDVLVTTTIIETGLDISNVNTLVVYDADRFGLSQLYQLRGRVGRSNRLAYAYFTYQRDKVLNEIAEKRLSAIKEFTELGSGFKIAMRDLSIRGAGNLLGAEQHGFINSVGFDMYSEMLAQAVREIRGDQVKQAPEPSIDLPVEAYLPDSYIRDAAQKIAMYKRFKHVQTQSEANDLEEELEDRYGDLPIEVRNLIGVARLKSFAAQAGADQISSHGAETAVRFPGDEDAPPVDYAKLLSMTMKHQGQLTRRPNGLIFVSFRTKGLSHQDLLKKLQGFLQDYVEAVRASNKAAEKVAEVK</sequence>
<evidence type="ECO:0000256" key="4">
    <source>
        <dbReference type="ARBA" id="ARBA00022801"/>
    </source>
</evidence>
<dbReference type="InterPro" id="IPR003711">
    <property type="entry name" value="CarD-like/TRCF_RID"/>
</dbReference>
<dbReference type="Gene3D" id="2.40.10.170">
    <property type="match status" value="1"/>
</dbReference>
<dbReference type="PROSITE" id="PS51192">
    <property type="entry name" value="HELICASE_ATP_BIND_1"/>
    <property type="match status" value="1"/>
</dbReference>
<dbReference type="InterPro" id="IPR036101">
    <property type="entry name" value="CarD-like/TRCF_RID_sf"/>
</dbReference>
<dbReference type="RefSeq" id="WP_275474886.1">
    <property type="nucleotide sequence ID" value="NZ_CP162940.1"/>
</dbReference>
<name>A0ABV5AE34_9BACL</name>
<accession>A0ABV5AE34</accession>
<keyword evidence="2 9" id="KW-0547">Nucleotide-binding</keyword>
<keyword evidence="8 9" id="KW-0234">DNA repair</keyword>
<comment type="caution">
    <text evidence="12">The sequence shown here is derived from an EMBL/GenBank/DDBJ whole genome shotgun (WGS) entry which is preliminary data.</text>
</comment>
<dbReference type="Pfam" id="PF00271">
    <property type="entry name" value="Helicase_C"/>
    <property type="match status" value="1"/>
</dbReference>
<dbReference type="HAMAP" id="MF_00969">
    <property type="entry name" value="TRCF"/>
    <property type="match status" value="1"/>
</dbReference>
<dbReference type="Gene3D" id="3.30.2060.10">
    <property type="entry name" value="Penicillin-binding protein 1b domain"/>
    <property type="match status" value="1"/>
</dbReference>
<evidence type="ECO:0000256" key="9">
    <source>
        <dbReference type="HAMAP-Rule" id="MF_00969"/>
    </source>
</evidence>
<keyword evidence="1 9" id="KW-0963">Cytoplasm</keyword>
<evidence type="ECO:0000256" key="6">
    <source>
        <dbReference type="ARBA" id="ARBA00022840"/>
    </source>
</evidence>
<keyword evidence="3 9" id="KW-0227">DNA damage</keyword>
<dbReference type="PANTHER" id="PTHR47964">
    <property type="entry name" value="ATP-DEPENDENT DNA HELICASE HOMOLOG RECG, CHLOROPLASTIC"/>
    <property type="match status" value="1"/>
</dbReference>
<evidence type="ECO:0000259" key="11">
    <source>
        <dbReference type="PROSITE" id="PS51194"/>
    </source>
</evidence>
<feature type="domain" description="Helicase ATP-binding" evidence="10">
    <location>
        <begin position="641"/>
        <end position="802"/>
    </location>
</feature>
<dbReference type="InterPro" id="IPR027417">
    <property type="entry name" value="P-loop_NTPase"/>
</dbReference>
<dbReference type="SUPFAM" id="SSF141259">
    <property type="entry name" value="CarD-like"/>
    <property type="match status" value="1"/>
</dbReference>
<evidence type="ECO:0000259" key="10">
    <source>
        <dbReference type="PROSITE" id="PS51192"/>
    </source>
</evidence>
<comment type="similarity">
    <text evidence="9">In the N-terminal section; belongs to the UvrB family.</text>
</comment>
<dbReference type="InterPro" id="IPR001650">
    <property type="entry name" value="Helicase_C-like"/>
</dbReference>
<dbReference type="SMART" id="SM00982">
    <property type="entry name" value="TRCF"/>
    <property type="match status" value="1"/>
</dbReference>
<keyword evidence="13" id="KW-1185">Reference proteome</keyword>
<dbReference type="SUPFAM" id="SSF143517">
    <property type="entry name" value="TRCF domain-like"/>
    <property type="match status" value="1"/>
</dbReference>
<evidence type="ECO:0000256" key="1">
    <source>
        <dbReference type="ARBA" id="ARBA00022490"/>
    </source>
</evidence>
<keyword evidence="6 9" id="KW-0067">ATP-binding</keyword>
<dbReference type="InterPro" id="IPR011545">
    <property type="entry name" value="DEAD/DEAH_box_helicase_dom"/>
</dbReference>
<evidence type="ECO:0000256" key="8">
    <source>
        <dbReference type="ARBA" id="ARBA00023204"/>
    </source>
</evidence>
<dbReference type="InterPro" id="IPR037235">
    <property type="entry name" value="TRCF-like_C_D7"/>
</dbReference>
<reference evidence="12 13" key="1">
    <citation type="journal article" date="2024" name="Int. J. Mol. Sci.">
        <title>Exploration of Alicyclobacillus spp. Genome in Search of Antibiotic Resistance.</title>
        <authorList>
            <person name="Bucka-Kolendo J."/>
            <person name="Kiousi D.E."/>
            <person name="Dekowska A."/>
            <person name="Mikolajczuk-Szczyrba A."/>
            <person name="Karadedos D.M."/>
            <person name="Michael P."/>
            <person name="Galanis A."/>
            <person name="Sokolowska B."/>
        </authorList>
    </citation>
    <scope>NUCLEOTIDE SEQUENCE [LARGE SCALE GENOMIC DNA]</scope>
    <source>
        <strain evidence="12 13">KKP 3000</strain>
    </source>
</reference>
<keyword evidence="5" id="KW-0347">Helicase</keyword>
<keyword evidence="7 9" id="KW-0238">DNA-binding</keyword>
<dbReference type="SMART" id="SM00487">
    <property type="entry name" value="DEXDc"/>
    <property type="match status" value="1"/>
</dbReference>
<feature type="domain" description="Helicase C-terminal" evidence="11">
    <location>
        <begin position="811"/>
        <end position="977"/>
    </location>
</feature>
<comment type="subcellular location">
    <subcellularLocation>
        <location evidence="9">Cytoplasm</location>
    </subcellularLocation>
</comment>
<evidence type="ECO:0000256" key="7">
    <source>
        <dbReference type="ARBA" id="ARBA00023125"/>
    </source>
</evidence>
<dbReference type="InterPro" id="IPR014001">
    <property type="entry name" value="Helicase_ATP-bd"/>
</dbReference>
<dbReference type="PANTHER" id="PTHR47964:SF1">
    <property type="entry name" value="ATP-DEPENDENT DNA HELICASE HOMOLOG RECG, CHLOROPLASTIC"/>
    <property type="match status" value="1"/>
</dbReference>
<dbReference type="Gene3D" id="3.40.50.11180">
    <property type="match status" value="1"/>
</dbReference>
<dbReference type="Pfam" id="PF17757">
    <property type="entry name" value="UvrB_inter"/>
    <property type="match status" value="1"/>
</dbReference>
<dbReference type="InterPro" id="IPR004576">
    <property type="entry name" value="Mfd"/>
</dbReference>
<comment type="similarity">
    <text evidence="9">In the C-terminal section; belongs to the helicase family. RecG subfamily.</text>
</comment>